<protein>
    <submittedName>
        <fullName evidence="3">17548_t:CDS:1</fullName>
    </submittedName>
</protein>
<gene>
    <name evidence="3" type="ORF">FCALED_LOCUS6238</name>
</gene>
<dbReference type="AlphaFoldDB" id="A0A9N9B7I6"/>
<keyword evidence="4" id="KW-1185">Reference proteome</keyword>
<organism evidence="3 4">
    <name type="scientific">Funneliformis caledonium</name>
    <dbReference type="NCBI Taxonomy" id="1117310"/>
    <lineage>
        <taxon>Eukaryota</taxon>
        <taxon>Fungi</taxon>
        <taxon>Fungi incertae sedis</taxon>
        <taxon>Mucoromycota</taxon>
        <taxon>Glomeromycotina</taxon>
        <taxon>Glomeromycetes</taxon>
        <taxon>Glomerales</taxon>
        <taxon>Glomeraceae</taxon>
        <taxon>Funneliformis</taxon>
    </lineage>
</organism>
<evidence type="ECO:0000313" key="4">
    <source>
        <dbReference type="Proteomes" id="UP000789570"/>
    </source>
</evidence>
<evidence type="ECO:0000256" key="1">
    <source>
        <dbReference type="SAM" id="Coils"/>
    </source>
</evidence>
<accession>A0A9N9B7I6</accession>
<dbReference type="InterPro" id="IPR018851">
    <property type="entry name" value="Borealin_N"/>
</dbReference>
<name>A0A9N9B7I6_9GLOM</name>
<dbReference type="EMBL" id="CAJVPQ010001446">
    <property type="protein sequence ID" value="CAG8553494.1"/>
    <property type="molecule type" value="Genomic_DNA"/>
</dbReference>
<keyword evidence="1" id="KW-0175">Coiled coil</keyword>
<sequence>MNSKNNKKSSERSNSLDIDENTFRDLKITAKEKQDLLDKLENEMNVRIQKLKQQAEEFAKDLIACCEREINNLPKEIRQLPLDEFINLYHADPAEYFERCIQKL</sequence>
<feature type="domain" description="Borealin N-terminal" evidence="2">
    <location>
        <begin position="32"/>
        <end position="87"/>
    </location>
</feature>
<dbReference type="Gene3D" id="6.10.250.1900">
    <property type="match status" value="1"/>
</dbReference>
<dbReference type="Proteomes" id="UP000789570">
    <property type="component" value="Unassembled WGS sequence"/>
</dbReference>
<feature type="coiled-coil region" evidence="1">
    <location>
        <begin position="23"/>
        <end position="61"/>
    </location>
</feature>
<reference evidence="3" key="1">
    <citation type="submission" date="2021-06" db="EMBL/GenBank/DDBJ databases">
        <authorList>
            <person name="Kallberg Y."/>
            <person name="Tangrot J."/>
            <person name="Rosling A."/>
        </authorList>
    </citation>
    <scope>NUCLEOTIDE SEQUENCE</scope>
    <source>
        <strain evidence="3">UK204</strain>
    </source>
</reference>
<evidence type="ECO:0000259" key="2">
    <source>
        <dbReference type="Pfam" id="PF10444"/>
    </source>
</evidence>
<evidence type="ECO:0000313" key="3">
    <source>
        <dbReference type="EMBL" id="CAG8553494.1"/>
    </source>
</evidence>
<comment type="caution">
    <text evidence="3">The sequence shown here is derived from an EMBL/GenBank/DDBJ whole genome shotgun (WGS) entry which is preliminary data.</text>
</comment>
<dbReference type="Pfam" id="PF10444">
    <property type="entry name" value="Nbl1_Borealin_N"/>
    <property type="match status" value="1"/>
</dbReference>
<dbReference type="OrthoDB" id="2392550at2759"/>
<proteinExistence type="predicted"/>